<keyword evidence="3" id="KW-0472">Membrane</keyword>
<keyword evidence="3" id="KW-0812">Transmembrane</keyword>
<dbReference type="InterPro" id="IPR011992">
    <property type="entry name" value="EF-hand-dom_pair"/>
</dbReference>
<keyword evidence="5" id="KW-1185">Reference proteome</keyword>
<sequence>MTANTLAAQGVSSVPSPVDKGDAATNARRDSGHGTPVPLEEQVIVSAVDKCPATKAFPVPEDLDKYIRNPGCPRANAAPSAEHPTGSHDNKRDLTVMQQHIEFFDRVKDGIIWPWETYVGFRAIGFNIAFSIMAVFVIHGGFSYFSIDSWIPHPGFPIYIKNIHRCKHGSDTGTYDTEGRYIPQRFEEIFTKFDKTGKGGLTLREILTMTREIRNVMDFFGVFANLFEWVTLWLLCKDEHGVVKKEQLRRVYDGTLFYHIESEIKAKKQEKLKQKQAKKQAAKAKRG</sequence>
<dbReference type="VEuPathDB" id="FungiDB:SPPG_01591"/>
<evidence type="ECO:0000256" key="1">
    <source>
        <dbReference type="ARBA" id="ARBA00006765"/>
    </source>
</evidence>
<dbReference type="STRING" id="645134.A0A0L0HS22"/>
<dbReference type="OrthoDB" id="640742at2759"/>
<name>A0A0L0HS22_SPIPD</name>
<dbReference type="EMBL" id="KQ257451">
    <property type="protein sequence ID" value="KND04156.1"/>
    <property type="molecule type" value="Genomic_DNA"/>
</dbReference>
<feature type="region of interest" description="Disordered" evidence="2">
    <location>
        <begin position="1"/>
        <end position="38"/>
    </location>
</feature>
<accession>A0A0L0HS22</accession>
<proteinExistence type="inferred from homology"/>
<reference evidence="4 5" key="1">
    <citation type="submission" date="2009-08" db="EMBL/GenBank/DDBJ databases">
        <title>The Genome Sequence of Spizellomyces punctatus strain DAOM BR117.</title>
        <authorList>
            <consortium name="The Broad Institute Genome Sequencing Platform"/>
            <person name="Russ C."/>
            <person name="Cuomo C."/>
            <person name="Shea T."/>
            <person name="Young S.K."/>
            <person name="Zeng Q."/>
            <person name="Koehrsen M."/>
            <person name="Haas B."/>
            <person name="Borodovsky M."/>
            <person name="Guigo R."/>
            <person name="Alvarado L."/>
            <person name="Berlin A."/>
            <person name="Bochicchio J."/>
            <person name="Borenstein D."/>
            <person name="Chapman S."/>
            <person name="Chen Z."/>
            <person name="Engels R."/>
            <person name="Freedman E."/>
            <person name="Gellesch M."/>
            <person name="Goldberg J."/>
            <person name="Griggs A."/>
            <person name="Gujja S."/>
            <person name="Heiman D."/>
            <person name="Hepburn T."/>
            <person name="Howarth C."/>
            <person name="Jen D."/>
            <person name="Larson L."/>
            <person name="Lewis B."/>
            <person name="Mehta T."/>
            <person name="Park D."/>
            <person name="Pearson M."/>
            <person name="Roberts A."/>
            <person name="Saif S."/>
            <person name="Shenoy N."/>
            <person name="Sisk P."/>
            <person name="Stolte C."/>
            <person name="Sykes S."/>
            <person name="Thomson T."/>
            <person name="Walk T."/>
            <person name="White J."/>
            <person name="Yandava C."/>
            <person name="Burger G."/>
            <person name="Gray M.W."/>
            <person name="Holland P.W.H."/>
            <person name="King N."/>
            <person name="Lang F.B.F."/>
            <person name="Roger A.J."/>
            <person name="Ruiz-Trillo I."/>
            <person name="Lander E."/>
            <person name="Nusbaum C."/>
        </authorList>
    </citation>
    <scope>NUCLEOTIDE SEQUENCE [LARGE SCALE GENOMIC DNA]</scope>
    <source>
        <strain evidence="4 5">DAOM BR117</strain>
    </source>
</reference>
<dbReference type="Pfam" id="PF05042">
    <property type="entry name" value="Caleosin"/>
    <property type="match status" value="1"/>
</dbReference>
<feature type="compositionally biased region" description="Basic and acidic residues" evidence="2">
    <location>
        <begin position="19"/>
        <end position="32"/>
    </location>
</feature>
<comment type="similarity">
    <text evidence="1">Belongs to the caleosin family.</text>
</comment>
<dbReference type="RefSeq" id="XP_016612195.1">
    <property type="nucleotide sequence ID" value="XM_016749908.1"/>
</dbReference>
<dbReference type="AlphaFoldDB" id="A0A0L0HS22"/>
<dbReference type="eggNOG" id="ENOG502QQD0">
    <property type="taxonomic scope" value="Eukaryota"/>
</dbReference>
<protein>
    <recommendedName>
        <fullName evidence="6">Caleosin domain-containing protein</fullName>
    </recommendedName>
</protein>
<dbReference type="PANTHER" id="PTHR31495">
    <property type="entry name" value="PEROXYGENASE 3-RELATED"/>
    <property type="match status" value="1"/>
</dbReference>
<feature type="region of interest" description="Disordered" evidence="2">
    <location>
        <begin position="68"/>
        <end position="90"/>
    </location>
</feature>
<evidence type="ECO:0000313" key="4">
    <source>
        <dbReference type="EMBL" id="KND04156.1"/>
    </source>
</evidence>
<dbReference type="SUPFAM" id="SSF47473">
    <property type="entry name" value="EF-hand"/>
    <property type="match status" value="1"/>
</dbReference>
<evidence type="ECO:0000313" key="5">
    <source>
        <dbReference type="Proteomes" id="UP000053201"/>
    </source>
</evidence>
<evidence type="ECO:0008006" key="6">
    <source>
        <dbReference type="Google" id="ProtNLM"/>
    </source>
</evidence>
<dbReference type="OMA" id="WGGAFFE"/>
<dbReference type="GO" id="GO:0004497">
    <property type="term" value="F:monooxygenase activity"/>
    <property type="evidence" value="ECO:0007669"/>
    <property type="project" value="TreeGrafter"/>
</dbReference>
<gene>
    <name evidence="4" type="ORF">SPPG_01591</name>
</gene>
<dbReference type="GO" id="GO:0005509">
    <property type="term" value="F:calcium ion binding"/>
    <property type="evidence" value="ECO:0007669"/>
    <property type="project" value="TreeGrafter"/>
</dbReference>
<feature type="compositionally biased region" description="Polar residues" evidence="2">
    <location>
        <begin position="1"/>
        <end position="15"/>
    </location>
</feature>
<evidence type="ECO:0000256" key="2">
    <source>
        <dbReference type="SAM" id="MobiDB-lite"/>
    </source>
</evidence>
<dbReference type="InParanoid" id="A0A0L0HS22"/>
<dbReference type="GeneID" id="27685243"/>
<dbReference type="Proteomes" id="UP000053201">
    <property type="component" value="Unassembled WGS sequence"/>
</dbReference>
<dbReference type="InterPro" id="IPR007736">
    <property type="entry name" value="Caleosin-related"/>
</dbReference>
<feature type="transmembrane region" description="Helical" evidence="3">
    <location>
        <begin position="124"/>
        <end position="147"/>
    </location>
</feature>
<evidence type="ECO:0000256" key="3">
    <source>
        <dbReference type="SAM" id="Phobius"/>
    </source>
</evidence>
<dbReference type="PANTHER" id="PTHR31495:SF0">
    <property type="entry name" value="BINDING PROTEIN CALEOSIN, PUTATIVE (AFU_ORTHOLOGUE AFUA_5G13750)-RELATED"/>
    <property type="match status" value="1"/>
</dbReference>
<organism evidence="4 5">
    <name type="scientific">Spizellomyces punctatus (strain DAOM BR117)</name>
    <dbReference type="NCBI Taxonomy" id="645134"/>
    <lineage>
        <taxon>Eukaryota</taxon>
        <taxon>Fungi</taxon>
        <taxon>Fungi incertae sedis</taxon>
        <taxon>Chytridiomycota</taxon>
        <taxon>Chytridiomycota incertae sedis</taxon>
        <taxon>Chytridiomycetes</taxon>
        <taxon>Spizellomycetales</taxon>
        <taxon>Spizellomycetaceae</taxon>
        <taxon>Spizellomyces</taxon>
    </lineage>
</organism>
<keyword evidence="3" id="KW-1133">Transmembrane helix</keyword>